<evidence type="ECO:0000313" key="2">
    <source>
        <dbReference type="Proteomes" id="UP000326344"/>
    </source>
</evidence>
<sequence>MSLLDPYASPLTADQVAHLLRRATFGPTASQVKSLTGKTAAQLVTMLLADQPQPAPPLDLTTGKTFHDQPFDTVNAGKFTVYLKNWWANLMLNQPLSLLEKTTLFWSNHFVTRDSTVNDYRFMYRYTALLRQYGLGNFKAFAVAVTQDPAMLRFLNGNQNVAGTANENYARELQELFVTGRNGGYLEDDVRAAAKVLTGWADSGYRDATKAEISTVFRANRHDTTDKTFSAAYQNTVIKGRSGASAGADELNELLDMLLRHAETPRFICRKLYRWFVNADIPAKVETGFIQPLAEVFRKSNFELKPVLAALFQSQHFFDEALRGAVIKSPVDLVVGTFRFWGVQAPDQNLTAYFQIGNYLYARVKEQQQDLLNPPTVFGWTAYYQTGYYQQWINSTTLGLRGLFGDALTTNALKLNSKPVIDVLAYVKTLSDPSDPAKLVNDLTGQLLALALTQPQKDFLIDTILLNSIPRYEWTGEWNDYIKSPNDTAKRQAVQIKLTAFLQYVFRMAEYQVF</sequence>
<comment type="caution">
    <text evidence="1">The sequence shown here is derived from an EMBL/GenBank/DDBJ whole genome shotgun (WGS) entry which is preliminary data.</text>
</comment>
<protein>
    <submittedName>
        <fullName evidence="1">DUF1800 domain-containing protein</fullName>
    </submittedName>
</protein>
<proteinExistence type="predicted"/>
<dbReference type="Proteomes" id="UP000326344">
    <property type="component" value="Unassembled WGS sequence"/>
</dbReference>
<gene>
    <name evidence="1" type="ORF">F0P93_06465</name>
</gene>
<organism evidence="1 2">
    <name type="scientific">Larkinella humicola</name>
    <dbReference type="NCBI Taxonomy" id="2607654"/>
    <lineage>
        <taxon>Bacteria</taxon>
        <taxon>Pseudomonadati</taxon>
        <taxon>Bacteroidota</taxon>
        <taxon>Cytophagia</taxon>
        <taxon>Cytophagales</taxon>
        <taxon>Spirosomataceae</taxon>
        <taxon>Larkinella</taxon>
    </lineage>
</organism>
<keyword evidence="2" id="KW-1185">Reference proteome</keyword>
<dbReference type="AlphaFoldDB" id="A0A5N1JME0"/>
<accession>A0A5N1JME0</accession>
<evidence type="ECO:0000313" key="1">
    <source>
        <dbReference type="EMBL" id="KAA9357374.1"/>
    </source>
</evidence>
<dbReference type="InterPro" id="IPR014917">
    <property type="entry name" value="DUF1800"/>
</dbReference>
<name>A0A5N1JME0_9BACT</name>
<dbReference type="EMBL" id="VTWS01000001">
    <property type="protein sequence ID" value="KAA9357374.1"/>
    <property type="molecule type" value="Genomic_DNA"/>
</dbReference>
<reference evidence="1 2" key="1">
    <citation type="submission" date="2019-09" db="EMBL/GenBank/DDBJ databases">
        <title>Genome Sequence of Larkinella sp MA1.</title>
        <authorList>
            <person name="Srinivasan S."/>
        </authorList>
    </citation>
    <scope>NUCLEOTIDE SEQUENCE [LARGE SCALE GENOMIC DNA]</scope>
    <source>
        <strain evidence="1 2">MA1</strain>
    </source>
</reference>
<dbReference type="RefSeq" id="WP_150875518.1">
    <property type="nucleotide sequence ID" value="NZ_VTWS01000001.1"/>
</dbReference>
<dbReference type="Pfam" id="PF08811">
    <property type="entry name" value="DUF1800"/>
    <property type="match status" value="1"/>
</dbReference>